<dbReference type="PANTHER" id="PTHR43214:SF39">
    <property type="entry name" value="TRANSCRIPTIONAL REGULATORY PROTEIN DEGU"/>
    <property type="match status" value="1"/>
</dbReference>
<evidence type="ECO:0000313" key="8">
    <source>
        <dbReference type="EMBL" id="TCP69649.1"/>
    </source>
</evidence>
<comment type="caution">
    <text evidence="8">The sequence shown here is derived from an EMBL/GenBank/DDBJ whole genome shotgun (WGS) entry which is preliminary data.</text>
</comment>
<dbReference type="SUPFAM" id="SSF52172">
    <property type="entry name" value="CheY-like"/>
    <property type="match status" value="1"/>
</dbReference>
<dbReference type="AlphaFoldDB" id="A0A4R2S0P4"/>
<dbReference type="GO" id="GO:0006355">
    <property type="term" value="P:regulation of DNA-templated transcription"/>
    <property type="evidence" value="ECO:0007669"/>
    <property type="project" value="InterPro"/>
</dbReference>
<dbReference type="InterPro" id="IPR039420">
    <property type="entry name" value="WalR-like"/>
</dbReference>
<dbReference type="SUPFAM" id="SSF46894">
    <property type="entry name" value="C-terminal effector domain of the bipartite response regulators"/>
    <property type="match status" value="1"/>
</dbReference>
<evidence type="ECO:0000313" key="9">
    <source>
        <dbReference type="Proteomes" id="UP000294746"/>
    </source>
</evidence>
<sequence length="257" mass="29236">MDIHQGSEVNVLIESPFLHQRNAKLGEHSNISPIRILLADSSDIYLNRYKNIFSYYPELQIVASCIDGSEVAHVCETLTPQVVVMDLYLPRMDAVEVTYHINRVTPQTKILILTDQADQYAVEAIRNGATGYLLKGMEPQQLIEALKVIVCGGTYIHPVLVGKMASELRRLSRQEGAFSRIHTSYHIVNWQEILTNREMEVLRLLSQGKNNRAIGEHLFISEKTVKNHVSKILYKLDVQDRTQAVLLAIKYGWVQLI</sequence>
<keyword evidence="2" id="KW-0805">Transcription regulation</keyword>
<dbReference type="GO" id="GO:0000160">
    <property type="term" value="P:phosphorelay signal transduction system"/>
    <property type="evidence" value="ECO:0007669"/>
    <property type="project" value="InterPro"/>
</dbReference>
<protein>
    <submittedName>
        <fullName evidence="8">LuxR family two component transcriptional regulator</fullName>
    </submittedName>
</protein>
<dbReference type="InterPro" id="IPR000792">
    <property type="entry name" value="Tscrpt_reg_LuxR_C"/>
</dbReference>
<accession>A0A4R2S0P4</accession>
<dbReference type="EMBL" id="SLXV01000007">
    <property type="protein sequence ID" value="TCP69649.1"/>
    <property type="molecule type" value="Genomic_DNA"/>
</dbReference>
<dbReference type="PANTHER" id="PTHR43214">
    <property type="entry name" value="TWO-COMPONENT RESPONSE REGULATOR"/>
    <property type="match status" value="1"/>
</dbReference>
<feature type="domain" description="Response regulatory" evidence="7">
    <location>
        <begin position="35"/>
        <end position="150"/>
    </location>
</feature>
<dbReference type="Pfam" id="PF00196">
    <property type="entry name" value="GerE"/>
    <property type="match status" value="1"/>
</dbReference>
<keyword evidence="3" id="KW-0238">DNA-binding</keyword>
<evidence type="ECO:0000259" key="6">
    <source>
        <dbReference type="PROSITE" id="PS50043"/>
    </source>
</evidence>
<name>A0A4R2S0P4_9BACL</name>
<dbReference type="CDD" id="cd06170">
    <property type="entry name" value="LuxR_C_like"/>
    <property type="match status" value="1"/>
</dbReference>
<organism evidence="8 9">
    <name type="scientific">Baia soyae</name>
    <dbReference type="NCBI Taxonomy" id="1544746"/>
    <lineage>
        <taxon>Bacteria</taxon>
        <taxon>Bacillati</taxon>
        <taxon>Bacillota</taxon>
        <taxon>Bacilli</taxon>
        <taxon>Bacillales</taxon>
        <taxon>Thermoactinomycetaceae</taxon>
        <taxon>Baia</taxon>
    </lineage>
</organism>
<dbReference type="Pfam" id="PF00072">
    <property type="entry name" value="Response_reg"/>
    <property type="match status" value="1"/>
</dbReference>
<proteinExistence type="predicted"/>
<dbReference type="InterPro" id="IPR011006">
    <property type="entry name" value="CheY-like_superfamily"/>
</dbReference>
<evidence type="ECO:0000256" key="5">
    <source>
        <dbReference type="PROSITE-ProRule" id="PRU00169"/>
    </source>
</evidence>
<keyword evidence="4" id="KW-0804">Transcription</keyword>
<dbReference type="PROSITE" id="PS50043">
    <property type="entry name" value="HTH_LUXR_2"/>
    <property type="match status" value="1"/>
</dbReference>
<evidence type="ECO:0000256" key="2">
    <source>
        <dbReference type="ARBA" id="ARBA00023015"/>
    </source>
</evidence>
<dbReference type="SMART" id="SM00421">
    <property type="entry name" value="HTH_LUXR"/>
    <property type="match status" value="1"/>
</dbReference>
<gene>
    <name evidence="8" type="ORF">EDD57_10787</name>
</gene>
<dbReference type="SMART" id="SM00448">
    <property type="entry name" value="REC"/>
    <property type="match status" value="1"/>
</dbReference>
<feature type="modified residue" description="4-aspartylphosphate" evidence="5">
    <location>
        <position position="86"/>
    </location>
</feature>
<dbReference type="InterPro" id="IPR001789">
    <property type="entry name" value="Sig_transdc_resp-reg_receiver"/>
</dbReference>
<evidence type="ECO:0000259" key="7">
    <source>
        <dbReference type="PROSITE" id="PS50110"/>
    </source>
</evidence>
<dbReference type="InterPro" id="IPR058245">
    <property type="entry name" value="NreC/VraR/RcsB-like_REC"/>
</dbReference>
<dbReference type="InterPro" id="IPR016032">
    <property type="entry name" value="Sig_transdc_resp-reg_C-effctor"/>
</dbReference>
<reference evidence="8 9" key="1">
    <citation type="submission" date="2019-03" db="EMBL/GenBank/DDBJ databases">
        <title>Genomic Encyclopedia of Type Strains, Phase IV (KMG-IV): sequencing the most valuable type-strain genomes for metagenomic binning, comparative biology and taxonomic classification.</title>
        <authorList>
            <person name="Goeker M."/>
        </authorList>
    </citation>
    <scope>NUCLEOTIDE SEQUENCE [LARGE SCALE GENOMIC DNA]</scope>
    <source>
        <strain evidence="8 9">DSM 46831</strain>
    </source>
</reference>
<evidence type="ECO:0000256" key="3">
    <source>
        <dbReference type="ARBA" id="ARBA00023125"/>
    </source>
</evidence>
<dbReference type="CDD" id="cd17535">
    <property type="entry name" value="REC_NarL-like"/>
    <property type="match status" value="1"/>
</dbReference>
<dbReference type="Gene3D" id="3.40.50.2300">
    <property type="match status" value="1"/>
</dbReference>
<evidence type="ECO:0000256" key="4">
    <source>
        <dbReference type="ARBA" id="ARBA00023163"/>
    </source>
</evidence>
<feature type="domain" description="HTH luxR-type" evidence="6">
    <location>
        <begin position="187"/>
        <end position="252"/>
    </location>
</feature>
<dbReference type="PROSITE" id="PS50110">
    <property type="entry name" value="RESPONSE_REGULATORY"/>
    <property type="match status" value="1"/>
</dbReference>
<dbReference type="Proteomes" id="UP000294746">
    <property type="component" value="Unassembled WGS sequence"/>
</dbReference>
<evidence type="ECO:0000256" key="1">
    <source>
        <dbReference type="ARBA" id="ARBA00022553"/>
    </source>
</evidence>
<dbReference type="GO" id="GO:0003677">
    <property type="term" value="F:DNA binding"/>
    <property type="evidence" value="ECO:0007669"/>
    <property type="project" value="UniProtKB-KW"/>
</dbReference>
<keyword evidence="9" id="KW-1185">Reference proteome</keyword>
<keyword evidence="1 5" id="KW-0597">Phosphoprotein</keyword>
<dbReference type="PRINTS" id="PR00038">
    <property type="entry name" value="HTHLUXR"/>
</dbReference>